<evidence type="ECO:0000313" key="1">
    <source>
        <dbReference type="EMBL" id="CAB4874325.1"/>
    </source>
</evidence>
<organism evidence="1">
    <name type="scientific">freshwater metagenome</name>
    <dbReference type="NCBI Taxonomy" id="449393"/>
    <lineage>
        <taxon>unclassified sequences</taxon>
        <taxon>metagenomes</taxon>
        <taxon>ecological metagenomes</taxon>
    </lineage>
</organism>
<sequence length="164" mass="17995">MRYSPGSLVIVVSPSEAECERFLDRAFADEKGAVLSPRRIRTLIAGRVPDEMLDEKGAELRVAAALKRLEAGESTVVATEGLTAEERKVLLRTATGLRRPRHMILLDVGRDDLDEEQRDALNALRTALDIGELGKEGFQTAMRLGGAAVGELKRIVFRSPPKDD</sequence>
<accession>A0A6J7DZA2</accession>
<dbReference type="InterPro" id="IPR027417">
    <property type="entry name" value="P-loop_NTPase"/>
</dbReference>
<protein>
    <submittedName>
        <fullName evidence="1">Unannotated protein</fullName>
    </submittedName>
</protein>
<dbReference type="AlphaFoldDB" id="A0A6J7DZA2"/>
<proteinExistence type="predicted"/>
<dbReference type="Gene3D" id="3.40.50.300">
    <property type="entry name" value="P-loop containing nucleotide triphosphate hydrolases"/>
    <property type="match status" value="1"/>
</dbReference>
<dbReference type="EMBL" id="CAFBLQ010000090">
    <property type="protein sequence ID" value="CAB4874325.1"/>
    <property type="molecule type" value="Genomic_DNA"/>
</dbReference>
<reference evidence="1" key="1">
    <citation type="submission" date="2020-05" db="EMBL/GenBank/DDBJ databases">
        <authorList>
            <person name="Chiriac C."/>
            <person name="Salcher M."/>
            <person name="Ghai R."/>
            <person name="Kavagutti S V."/>
        </authorList>
    </citation>
    <scope>NUCLEOTIDE SEQUENCE</scope>
</reference>
<gene>
    <name evidence="1" type="ORF">UFOPK3423_00916</name>
</gene>
<name>A0A6J7DZA2_9ZZZZ</name>